<protein>
    <submittedName>
        <fullName evidence="2">Uncharacterized protein</fullName>
    </submittedName>
</protein>
<feature type="non-terminal residue" evidence="2">
    <location>
        <position position="1"/>
    </location>
</feature>
<dbReference type="EMBL" id="BKCJ011863751">
    <property type="protein sequence ID" value="GFD59343.1"/>
    <property type="molecule type" value="Genomic_DNA"/>
</dbReference>
<feature type="compositionally biased region" description="Basic and acidic residues" evidence="1">
    <location>
        <begin position="52"/>
        <end position="65"/>
    </location>
</feature>
<comment type="caution">
    <text evidence="2">The sequence shown here is derived from an EMBL/GenBank/DDBJ whole genome shotgun (WGS) entry which is preliminary data.</text>
</comment>
<feature type="non-terminal residue" evidence="2">
    <location>
        <position position="82"/>
    </location>
</feature>
<accession>A0A699XJH3</accession>
<evidence type="ECO:0000313" key="2">
    <source>
        <dbReference type="EMBL" id="GFD59343.1"/>
    </source>
</evidence>
<gene>
    <name evidence="2" type="ORF">Tci_931312</name>
</gene>
<proteinExistence type="predicted"/>
<organism evidence="2">
    <name type="scientific">Tanacetum cinerariifolium</name>
    <name type="common">Dalmatian daisy</name>
    <name type="synonym">Chrysanthemum cinerariifolium</name>
    <dbReference type="NCBI Taxonomy" id="118510"/>
    <lineage>
        <taxon>Eukaryota</taxon>
        <taxon>Viridiplantae</taxon>
        <taxon>Streptophyta</taxon>
        <taxon>Embryophyta</taxon>
        <taxon>Tracheophyta</taxon>
        <taxon>Spermatophyta</taxon>
        <taxon>Magnoliopsida</taxon>
        <taxon>eudicotyledons</taxon>
        <taxon>Gunneridae</taxon>
        <taxon>Pentapetalae</taxon>
        <taxon>asterids</taxon>
        <taxon>campanulids</taxon>
        <taxon>Asterales</taxon>
        <taxon>Asteraceae</taxon>
        <taxon>Asteroideae</taxon>
        <taxon>Anthemideae</taxon>
        <taxon>Anthemidinae</taxon>
        <taxon>Tanacetum</taxon>
    </lineage>
</organism>
<name>A0A699XJH3_TANCI</name>
<evidence type="ECO:0000256" key="1">
    <source>
        <dbReference type="SAM" id="MobiDB-lite"/>
    </source>
</evidence>
<feature type="region of interest" description="Disordered" evidence="1">
    <location>
        <begin position="1"/>
        <end position="70"/>
    </location>
</feature>
<sequence length="82" mass="8871">LRVRGPGRQGEKDDRGAGPVRRRQPGSDQGTISRPDHRGGAGAPAARTARRRSGDGQEGGRRQDRGGVAVIRLQAVRKEYQM</sequence>
<reference evidence="2" key="1">
    <citation type="journal article" date="2019" name="Sci. Rep.">
        <title>Draft genome of Tanacetum cinerariifolium, the natural source of mosquito coil.</title>
        <authorList>
            <person name="Yamashiro T."/>
            <person name="Shiraishi A."/>
            <person name="Satake H."/>
            <person name="Nakayama K."/>
        </authorList>
    </citation>
    <scope>NUCLEOTIDE SEQUENCE</scope>
</reference>
<dbReference type="AlphaFoldDB" id="A0A699XJH3"/>